<evidence type="ECO:0000256" key="2">
    <source>
        <dbReference type="SAM" id="Phobius"/>
    </source>
</evidence>
<reference evidence="3 4" key="1">
    <citation type="submission" date="2021-02" db="EMBL/GenBank/DDBJ databases">
        <title>Actinophytocola xerophila sp. nov., isolated from soil of cotton cropping field.</title>
        <authorList>
            <person name="Huang R."/>
            <person name="Chen X."/>
            <person name="Ge X."/>
            <person name="Liu W."/>
        </authorList>
    </citation>
    <scope>NUCLEOTIDE SEQUENCE [LARGE SCALE GENOMIC DNA]</scope>
    <source>
        <strain evidence="3 4">S1-96</strain>
    </source>
</reference>
<keyword evidence="2" id="KW-1133">Transmembrane helix</keyword>
<keyword evidence="3" id="KW-0282">Flagellum</keyword>
<evidence type="ECO:0000313" key="3">
    <source>
        <dbReference type="EMBL" id="MCT2587056.1"/>
    </source>
</evidence>
<dbReference type="Proteomes" id="UP001156441">
    <property type="component" value="Unassembled WGS sequence"/>
</dbReference>
<protein>
    <submittedName>
        <fullName evidence="3">Flagellar basal body protein FliL</fullName>
    </submittedName>
</protein>
<comment type="caution">
    <text evidence="3">The sequence shown here is derived from an EMBL/GenBank/DDBJ whole genome shotgun (WGS) entry which is preliminary data.</text>
</comment>
<keyword evidence="2" id="KW-0812">Transmembrane</keyword>
<keyword evidence="2" id="KW-0472">Membrane</keyword>
<feature type="region of interest" description="Disordered" evidence="1">
    <location>
        <begin position="1"/>
        <end position="58"/>
    </location>
</feature>
<keyword evidence="4" id="KW-1185">Reference proteome</keyword>
<feature type="transmembrane region" description="Helical" evidence="2">
    <location>
        <begin position="77"/>
        <end position="98"/>
    </location>
</feature>
<feature type="compositionally biased region" description="Low complexity" evidence="1">
    <location>
        <begin position="17"/>
        <end position="58"/>
    </location>
</feature>
<evidence type="ECO:0000313" key="4">
    <source>
        <dbReference type="Proteomes" id="UP001156441"/>
    </source>
</evidence>
<keyword evidence="3" id="KW-0969">Cilium</keyword>
<sequence>MSYPGSGGPWQPNDPNQPGSGPVPAQPQQPGYPQQGAYPQSGGFPQQPGYQQPAGYEQGYGYGAAPPAPKKKGKGPIIGSIAAVLVIAVGVAATVFMLNRGGDDPAGEASPTEAATNLVNSLSQGDVLGVLESLTPAESALMVDFNAKSTERLKELNIYKDDADPNKLHGATIEAKNLKYDEAAAEKVNDHLTITKLVGGTVGVRTDMTELPFTEEFLDAAFPDGVMAKESTNEEVDIADVVKETGEPVRIATVNVDGEWYPSLFYTVADYALLEADKEWPAESIANNGADDAEGAVREMVEASIGADVERIIELLPPDEMGALHDAGPALLEEMGTPPAAEGVEITTLETEVTDAESGGQKVLLSNLELTVEGETVKVSRDGDCYTVEAQGRTQPMCADDLSTEMGDSTMSPEMQQALTNLASGMMKNTGVVVTEFDGKWYVSPLRTYTELGLSAISELTAEDVFALIEAQ</sequence>
<dbReference type="SUPFAM" id="SSF81995">
    <property type="entry name" value="beta-sandwich domain of Sec23/24"/>
    <property type="match status" value="1"/>
</dbReference>
<evidence type="ECO:0000256" key="1">
    <source>
        <dbReference type="SAM" id="MobiDB-lite"/>
    </source>
</evidence>
<dbReference type="EMBL" id="JAFFZE010000023">
    <property type="protein sequence ID" value="MCT2587056.1"/>
    <property type="molecule type" value="Genomic_DNA"/>
</dbReference>
<keyword evidence="3" id="KW-0966">Cell projection</keyword>
<accession>A0ABT2JH02</accession>
<gene>
    <name evidence="3" type="ORF">JT362_28425</name>
</gene>
<organism evidence="3 4">
    <name type="scientific">Actinophytocola gossypii</name>
    <dbReference type="NCBI Taxonomy" id="2812003"/>
    <lineage>
        <taxon>Bacteria</taxon>
        <taxon>Bacillati</taxon>
        <taxon>Actinomycetota</taxon>
        <taxon>Actinomycetes</taxon>
        <taxon>Pseudonocardiales</taxon>
        <taxon>Pseudonocardiaceae</taxon>
    </lineage>
</organism>
<name>A0ABT2JH02_9PSEU</name>
<proteinExistence type="predicted"/>
<dbReference type="RefSeq" id="WP_260194944.1">
    <property type="nucleotide sequence ID" value="NZ_JAFFZE010000023.1"/>
</dbReference>